<proteinExistence type="inferred from homology"/>
<evidence type="ECO:0000256" key="3">
    <source>
        <dbReference type="ARBA" id="ARBA00005189"/>
    </source>
</evidence>
<comment type="catalytic activity">
    <reaction evidence="22">
        <text>a 1,2-diacyl-sn-glycero-3-phosphoethanolamine + L-serine = a 1,2-diacyl-sn-glycero-3-phospho-L-serine + ethanolamine</text>
        <dbReference type="Rhea" id="RHEA:27606"/>
        <dbReference type="ChEBI" id="CHEBI:33384"/>
        <dbReference type="ChEBI" id="CHEBI:57262"/>
        <dbReference type="ChEBI" id="CHEBI:57603"/>
        <dbReference type="ChEBI" id="CHEBI:64612"/>
        <dbReference type="EC" id="2.7.8.29"/>
    </reaction>
</comment>
<dbReference type="Pfam" id="PF03034">
    <property type="entry name" value="PSS"/>
    <property type="match status" value="1"/>
</dbReference>
<dbReference type="GO" id="GO:0006659">
    <property type="term" value="P:phosphatidylserine biosynthetic process"/>
    <property type="evidence" value="ECO:0007669"/>
    <property type="project" value="UniProtKB-UniRule"/>
</dbReference>
<comment type="catalytic activity">
    <reaction evidence="21">
        <text>1-(1Z-octadecenyl)-2-(5Z,8Z,11Z,14Z- eicosatetraenoyl)-sn-glycero-3-phosphoethanolamine + L-serine = 1-(1Z-octadecenyl)-2-(5Z,8Z,11Z,14Z-eicosatetraenoyl)-sn-glycero-3-phospho-L-serine + ethanolamine</text>
        <dbReference type="Rhea" id="RHEA:41604"/>
        <dbReference type="ChEBI" id="CHEBI:33384"/>
        <dbReference type="ChEBI" id="CHEBI:57603"/>
        <dbReference type="ChEBI" id="CHEBI:78342"/>
        <dbReference type="ChEBI" id="CHEBI:78343"/>
    </reaction>
    <physiologicalReaction direction="left-to-right" evidence="21">
        <dbReference type="Rhea" id="RHEA:41605"/>
    </physiologicalReaction>
</comment>
<comment type="subcellular location">
    <subcellularLocation>
        <location evidence="1 22">Endoplasmic reticulum membrane</location>
        <topology evidence="1 22">Multi-pass membrane protein</topology>
    </subcellularLocation>
</comment>
<dbReference type="Proteomes" id="UP000324222">
    <property type="component" value="Unassembled WGS sequence"/>
</dbReference>
<sequence>MKAKEEDLGSEARIMDGYIYAFRGIVASLSAFILLGVTVTPDGPFKRPHPAIWRLTFIISIVYELGLIFVLYQSASGARQLLKHIDPKLGEPMEEKDYGGNCRLYDHERPDDPFHNIKDKVDLFVPLHFFGWWMKTLLLRDWWLCWVVSVMFELLEYTLEHQLPNFSECWWDHVSGIALY</sequence>
<comment type="catalytic activity">
    <reaction evidence="15">
        <text>1-hexadecanoyl-2-(4Z,7Z,10Z,13Z,16Z,19Z-docosahexaenoyl)-sn-glycero-3-phosphoethanolamine + L-serine = 1-hexadecanoyl-2-(4Z,7Z,10Z,13Z,16Z,19Z-docosahexaenoyl)-sn-glycero-3-phosphoserine + ethanolamine</text>
        <dbReference type="Rhea" id="RHEA:41488"/>
        <dbReference type="ChEBI" id="CHEBI:33384"/>
        <dbReference type="ChEBI" id="CHEBI:57603"/>
        <dbReference type="ChEBI" id="CHEBI:78261"/>
        <dbReference type="ChEBI" id="CHEBI:78262"/>
    </reaction>
    <physiologicalReaction direction="left-to-right" evidence="15">
        <dbReference type="Rhea" id="RHEA:41489"/>
    </physiologicalReaction>
</comment>
<protein>
    <recommendedName>
        <fullName evidence="22">Phosphatidylserine synthase</fullName>
        <ecNumber evidence="22">2.7.8.29</ecNumber>
    </recommendedName>
    <alternativeName>
        <fullName evidence="22">Serine-exchange enzyme</fullName>
    </alternativeName>
</protein>
<keyword evidence="24" id="KW-1185">Reference proteome</keyword>
<keyword evidence="10 22" id="KW-0443">Lipid metabolism</keyword>
<evidence type="ECO:0000256" key="17">
    <source>
        <dbReference type="ARBA" id="ARBA00035955"/>
    </source>
</evidence>
<evidence type="ECO:0000313" key="23">
    <source>
        <dbReference type="EMBL" id="MPC39639.1"/>
    </source>
</evidence>
<dbReference type="EC" id="2.7.8.29" evidence="22"/>
<organism evidence="23 24">
    <name type="scientific">Portunus trituberculatus</name>
    <name type="common">Swimming crab</name>
    <name type="synonym">Neptunus trituberculatus</name>
    <dbReference type="NCBI Taxonomy" id="210409"/>
    <lineage>
        <taxon>Eukaryota</taxon>
        <taxon>Metazoa</taxon>
        <taxon>Ecdysozoa</taxon>
        <taxon>Arthropoda</taxon>
        <taxon>Crustacea</taxon>
        <taxon>Multicrustacea</taxon>
        <taxon>Malacostraca</taxon>
        <taxon>Eumalacostraca</taxon>
        <taxon>Eucarida</taxon>
        <taxon>Decapoda</taxon>
        <taxon>Pleocyemata</taxon>
        <taxon>Brachyura</taxon>
        <taxon>Eubrachyura</taxon>
        <taxon>Portunoidea</taxon>
        <taxon>Portunidae</taxon>
        <taxon>Portuninae</taxon>
        <taxon>Portunus</taxon>
    </lineage>
</organism>
<keyword evidence="11 22" id="KW-0472">Membrane</keyword>
<name>A0A5B7F338_PORTR</name>
<dbReference type="GO" id="GO:0106245">
    <property type="term" value="F:L-serine-phosphatidylethanolamine phosphatidyltransferase activity"/>
    <property type="evidence" value="ECO:0007669"/>
    <property type="project" value="UniProtKB-UniRule"/>
</dbReference>
<evidence type="ECO:0000313" key="24">
    <source>
        <dbReference type="Proteomes" id="UP000324222"/>
    </source>
</evidence>
<comment type="catalytic activity">
    <reaction evidence="19">
        <text>1-(1Z-octadecenyl)-2-(4Z,7Z,10Z,13Z,16Z,19Z-docosahexaenoyl)-sn-glycero-3-phosphoethanolamine + L-serine = 1-(1Z-octadecenyl)-2-(4Z,7Z,10Z,13Z,16Z,19Z-docosahexaenoyl)-sn-glycero-3-phospho-L-serine + ethanolamine</text>
        <dbReference type="Rhea" id="RHEA:41496"/>
        <dbReference type="ChEBI" id="CHEBI:33384"/>
        <dbReference type="ChEBI" id="CHEBI:57603"/>
        <dbReference type="ChEBI" id="CHEBI:78263"/>
        <dbReference type="ChEBI" id="CHEBI:78264"/>
    </reaction>
    <physiologicalReaction direction="left-to-right" evidence="19">
        <dbReference type="Rhea" id="RHEA:41497"/>
    </physiologicalReaction>
</comment>
<keyword evidence="13 22" id="KW-1208">Phospholipid metabolism</keyword>
<evidence type="ECO:0000256" key="16">
    <source>
        <dbReference type="ARBA" id="ARBA00035875"/>
    </source>
</evidence>
<dbReference type="UniPathway" id="UPA00948"/>
<evidence type="ECO:0000256" key="13">
    <source>
        <dbReference type="ARBA" id="ARBA00023264"/>
    </source>
</evidence>
<keyword evidence="7 22" id="KW-0812">Transmembrane</keyword>
<evidence type="ECO:0000256" key="4">
    <source>
        <dbReference type="ARBA" id="ARBA00008671"/>
    </source>
</evidence>
<evidence type="ECO:0000256" key="7">
    <source>
        <dbReference type="ARBA" id="ARBA00022692"/>
    </source>
</evidence>
<dbReference type="OrthoDB" id="10265393at2759"/>
<reference evidence="23 24" key="1">
    <citation type="submission" date="2019-05" db="EMBL/GenBank/DDBJ databases">
        <title>Another draft genome of Portunus trituberculatus and its Hox gene families provides insights of decapod evolution.</title>
        <authorList>
            <person name="Jeong J.-H."/>
            <person name="Song I."/>
            <person name="Kim S."/>
            <person name="Choi T."/>
            <person name="Kim D."/>
            <person name="Ryu S."/>
            <person name="Kim W."/>
        </authorList>
    </citation>
    <scope>NUCLEOTIDE SEQUENCE [LARGE SCALE GENOMIC DNA]</scope>
    <source>
        <tissue evidence="23">Muscle</tissue>
    </source>
</reference>
<comment type="catalytic activity">
    <reaction evidence="14">
        <text>1-hexadecanoyl-2-(9Z-octadecenoyl)-sn-glycero-3-phosphoethanolamine + L-serine = 1-hexadecanoyl-2-(9Z-octadecenoyl)-sn-glycero-3-phospho-L-serine + ethanolamine</text>
        <dbReference type="Rhea" id="RHEA:41484"/>
        <dbReference type="ChEBI" id="CHEBI:33384"/>
        <dbReference type="ChEBI" id="CHEBI:57603"/>
        <dbReference type="ChEBI" id="CHEBI:73007"/>
        <dbReference type="ChEBI" id="CHEBI:75029"/>
    </reaction>
    <physiologicalReaction direction="left-to-right" evidence="14">
        <dbReference type="Rhea" id="RHEA:41485"/>
    </physiologicalReaction>
</comment>
<evidence type="ECO:0000256" key="18">
    <source>
        <dbReference type="ARBA" id="ARBA00036428"/>
    </source>
</evidence>
<keyword evidence="8 22" id="KW-0256">Endoplasmic reticulum</keyword>
<keyword evidence="5 22" id="KW-0444">Lipid biosynthesis</keyword>
<evidence type="ECO:0000256" key="5">
    <source>
        <dbReference type="ARBA" id="ARBA00022516"/>
    </source>
</evidence>
<comment type="pathway">
    <text evidence="2 22">Phospholipid metabolism; phosphatidylserine biosynthesis.</text>
</comment>
<evidence type="ECO:0000256" key="11">
    <source>
        <dbReference type="ARBA" id="ARBA00023136"/>
    </source>
</evidence>
<keyword evidence="12 22" id="KW-0594">Phospholipid biosynthesis</keyword>
<comment type="similarity">
    <text evidence="4 22">Belongs to the phosphatidyl serine synthase family.</text>
</comment>
<evidence type="ECO:0000256" key="14">
    <source>
        <dbReference type="ARBA" id="ARBA00035767"/>
    </source>
</evidence>
<comment type="catalytic activity">
    <reaction evidence="17">
        <text>1-octadecanoyl-2-(5Z,8Z,11Z,14Z)-eicosatetraenoyl-sn-glycero-3-phosphoethanolamine + L-serine = 1-octadecanoyl-2-(5Z,8Z,11Z,14Z)-eicosatetraenoyl-sn-glycero-3-phosphoserine + ethanolamine</text>
        <dbReference type="Rhea" id="RHEA:41500"/>
        <dbReference type="ChEBI" id="CHEBI:33384"/>
        <dbReference type="ChEBI" id="CHEBI:57603"/>
        <dbReference type="ChEBI" id="CHEBI:78268"/>
        <dbReference type="ChEBI" id="CHEBI:78269"/>
    </reaction>
    <physiologicalReaction direction="left-to-right" evidence="17">
        <dbReference type="Rhea" id="RHEA:41501"/>
    </physiologicalReaction>
</comment>
<comment type="pathway">
    <text evidence="3">Lipid metabolism.</text>
</comment>
<dbReference type="InterPro" id="IPR004277">
    <property type="entry name" value="PSS"/>
</dbReference>
<comment type="catalytic activity">
    <reaction evidence="16">
        <text>1-(1Z-octadecenyl)-2-(9Z-octadecenoyl)-sn-glycero-3-phosphoethanolamine + L-serine = 1-(1Z-octadecenyl)-2-(9Z-octadecenoyl)-sn-glycero-3-phospho-L-serine + ethanolamine</text>
        <dbReference type="Rhea" id="RHEA:41600"/>
        <dbReference type="ChEBI" id="CHEBI:33384"/>
        <dbReference type="ChEBI" id="CHEBI:57603"/>
        <dbReference type="ChEBI" id="CHEBI:78340"/>
        <dbReference type="ChEBI" id="CHEBI:78341"/>
    </reaction>
    <physiologicalReaction direction="left-to-right" evidence="16">
        <dbReference type="Rhea" id="RHEA:41601"/>
    </physiologicalReaction>
</comment>
<comment type="catalytic activity">
    <reaction evidence="18">
        <text>1-octadecanoyl-2-(4Z,7Z,10Z,13Z,16Z,19Z-docosahexaenoyl)-sn-glycero-3-phosphoethanolamine + L-serine = 1-octadecanoyl-2-(4Z,7Z,10Z,13Z,16Z,19Z-docosahexaenoyl)-sn-glycero-3-phosphoserine + ethanolamine</text>
        <dbReference type="Rhea" id="RHEA:41492"/>
        <dbReference type="ChEBI" id="CHEBI:33384"/>
        <dbReference type="ChEBI" id="CHEBI:57603"/>
        <dbReference type="ChEBI" id="CHEBI:78265"/>
        <dbReference type="ChEBI" id="CHEBI:78266"/>
    </reaction>
    <physiologicalReaction direction="left-to-right" evidence="18">
        <dbReference type="Rhea" id="RHEA:41493"/>
    </physiologicalReaction>
</comment>
<keyword evidence="9 22" id="KW-1133">Transmembrane helix</keyword>
<evidence type="ECO:0000256" key="15">
    <source>
        <dbReference type="ARBA" id="ARBA00035833"/>
    </source>
</evidence>
<dbReference type="AlphaFoldDB" id="A0A5B7F338"/>
<evidence type="ECO:0000256" key="12">
    <source>
        <dbReference type="ARBA" id="ARBA00023209"/>
    </source>
</evidence>
<dbReference type="EMBL" id="VSRR010004429">
    <property type="protein sequence ID" value="MPC39639.1"/>
    <property type="molecule type" value="Genomic_DNA"/>
</dbReference>
<comment type="caution">
    <text evidence="23">The sequence shown here is derived from an EMBL/GenBank/DDBJ whole genome shotgun (WGS) entry which is preliminary data.</text>
</comment>
<evidence type="ECO:0000256" key="8">
    <source>
        <dbReference type="ARBA" id="ARBA00022824"/>
    </source>
</evidence>
<evidence type="ECO:0000256" key="1">
    <source>
        <dbReference type="ARBA" id="ARBA00004477"/>
    </source>
</evidence>
<evidence type="ECO:0000256" key="21">
    <source>
        <dbReference type="ARBA" id="ARBA00036733"/>
    </source>
</evidence>
<accession>A0A5B7F338</accession>
<evidence type="ECO:0000256" key="19">
    <source>
        <dbReference type="ARBA" id="ARBA00036623"/>
    </source>
</evidence>
<feature type="transmembrane region" description="Helical" evidence="22">
    <location>
        <begin position="51"/>
        <end position="72"/>
    </location>
</feature>
<gene>
    <name evidence="23" type="primary">Ptdss2</name>
    <name evidence="23" type="ORF">E2C01_033184</name>
</gene>
<keyword evidence="6 22" id="KW-0808">Transferase</keyword>
<evidence type="ECO:0000256" key="9">
    <source>
        <dbReference type="ARBA" id="ARBA00022989"/>
    </source>
</evidence>
<evidence type="ECO:0000256" key="20">
    <source>
        <dbReference type="ARBA" id="ARBA00036644"/>
    </source>
</evidence>
<evidence type="ECO:0000256" key="22">
    <source>
        <dbReference type="RuleBase" id="RU368094"/>
    </source>
</evidence>
<evidence type="ECO:0000256" key="2">
    <source>
        <dbReference type="ARBA" id="ARBA00004916"/>
    </source>
</evidence>
<dbReference type="PANTHER" id="PTHR15362:SF7">
    <property type="entry name" value="PHOSPHATIDYLSERINE SYNTHASE 2"/>
    <property type="match status" value="1"/>
</dbReference>
<evidence type="ECO:0000256" key="10">
    <source>
        <dbReference type="ARBA" id="ARBA00023098"/>
    </source>
</evidence>
<comment type="caution">
    <text evidence="22">Lacks conserved residue(s) required for the propagation of feature annotation.</text>
</comment>
<dbReference type="PANTHER" id="PTHR15362">
    <property type="entry name" value="PHOSPHATIDYLINOSITOL SYNTHASE"/>
    <property type="match status" value="1"/>
</dbReference>
<evidence type="ECO:0000256" key="6">
    <source>
        <dbReference type="ARBA" id="ARBA00022679"/>
    </source>
</evidence>
<dbReference type="GO" id="GO:0005789">
    <property type="term" value="C:endoplasmic reticulum membrane"/>
    <property type="evidence" value="ECO:0007669"/>
    <property type="project" value="UniProtKB-SubCell"/>
</dbReference>
<comment type="catalytic activity">
    <reaction evidence="20">
        <text>1-octadecanoyl-2-(9Z-octadecenoyl)-sn-glycero-3-phosphoethanolamine + L-serine = 1-octadecanoyl-2-(9Z-octadecenoyl)-sn-glycero-3-phospho-L-serine + ethanolamine</text>
        <dbReference type="Rhea" id="RHEA:40795"/>
        <dbReference type="ChEBI" id="CHEBI:33384"/>
        <dbReference type="ChEBI" id="CHEBI:57603"/>
        <dbReference type="ChEBI" id="CHEBI:75038"/>
        <dbReference type="ChEBI" id="CHEBI:78260"/>
    </reaction>
    <physiologicalReaction direction="left-to-right" evidence="20">
        <dbReference type="Rhea" id="RHEA:40796"/>
    </physiologicalReaction>
</comment>
<comment type="function">
    <text evidence="22">Catalyzes a base-exchange reaction in which the polar head group of phosphatidylethanolamine (PE) is replaced by L-serine.</text>
</comment>
<feature type="transmembrane region" description="Helical" evidence="22">
    <location>
        <begin position="20"/>
        <end position="39"/>
    </location>
</feature>